<evidence type="ECO:0000313" key="7">
    <source>
        <dbReference type="EMBL" id="UGX89819.1"/>
    </source>
</evidence>
<geneLocation type="plasmid" evidence="7 8">
    <name>pBb323S2c</name>
</geneLocation>
<protein>
    <recommendedName>
        <fullName evidence="9">Dyp-type peroxidase family</fullName>
    </recommendedName>
</protein>
<evidence type="ECO:0000313" key="6">
    <source>
        <dbReference type="EMBL" id="NYY96974.1"/>
    </source>
</evidence>
<dbReference type="GO" id="GO:0005829">
    <property type="term" value="C:cytosol"/>
    <property type="evidence" value="ECO:0007669"/>
    <property type="project" value="TreeGrafter"/>
</dbReference>
<keyword evidence="3" id="KW-0479">Metal-binding</keyword>
<comment type="cofactor">
    <cofactor evidence="1">
        <name>heme b</name>
        <dbReference type="ChEBI" id="CHEBI:60344"/>
    </cofactor>
</comment>
<dbReference type="Proteomes" id="UP000564836">
    <property type="component" value="Plasmid pBb323S2c"/>
</dbReference>
<dbReference type="GO" id="GO:0046872">
    <property type="term" value="F:metal ion binding"/>
    <property type="evidence" value="ECO:0007669"/>
    <property type="project" value="UniProtKB-KW"/>
</dbReference>
<dbReference type="PANTHER" id="PTHR30521">
    <property type="entry name" value="DEFERROCHELATASE/PEROXIDASE"/>
    <property type="match status" value="1"/>
</dbReference>
<name>A0A7Z0QNS6_9BRAD</name>
<dbReference type="RefSeq" id="WP_166354650.1">
    <property type="nucleotide sequence ID" value="NZ_CP049702.1"/>
</dbReference>
<dbReference type="InterPro" id="IPR011008">
    <property type="entry name" value="Dimeric_a/b-barrel"/>
</dbReference>
<keyword evidence="7" id="KW-0614">Plasmid</keyword>
<evidence type="ECO:0000256" key="2">
    <source>
        <dbReference type="ARBA" id="ARBA00022559"/>
    </source>
</evidence>
<proteinExistence type="predicted"/>
<dbReference type="SUPFAM" id="SSF54909">
    <property type="entry name" value="Dimeric alpha+beta barrel"/>
    <property type="match status" value="1"/>
</dbReference>
<organism evidence="6">
    <name type="scientific">Bradyrhizobium barranii subsp. barranii</name>
    <dbReference type="NCBI Taxonomy" id="2823807"/>
    <lineage>
        <taxon>Bacteria</taxon>
        <taxon>Pseudomonadati</taxon>
        <taxon>Pseudomonadota</taxon>
        <taxon>Alphaproteobacteria</taxon>
        <taxon>Hyphomicrobiales</taxon>
        <taxon>Nitrobacteraceae</taxon>
        <taxon>Bradyrhizobium</taxon>
        <taxon>Bradyrhizobium barranii</taxon>
    </lineage>
</organism>
<evidence type="ECO:0000256" key="5">
    <source>
        <dbReference type="ARBA" id="ARBA00023004"/>
    </source>
</evidence>
<evidence type="ECO:0000256" key="4">
    <source>
        <dbReference type="ARBA" id="ARBA00023002"/>
    </source>
</evidence>
<evidence type="ECO:0000256" key="3">
    <source>
        <dbReference type="ARBA" id="ARBA00022723"/>
    </source>
</evidence>
<keyword evidence="2" id="KW-0575">Peroxidase</keyword>
<reference evidence="7 8" key="3">
    <citation type="journal article" date="2022" name="Int. J. Syst. Evol. Microbiol.">
        <title>Strains of Bradyrhizobium barranii sp. nov. associated with legumes native to Canada are symbionts of soybeans and belong to different subspecies (subsp. barranii subsp. nov. and subsp. apii subsp. nov.) and symbiovars (sv. glycinearum and sv. septentrionale).</title>
        <authorList>
            <person name="Bromfield E.S.P."/>
            <person name="Cloutier S."/>
            <person name="Wasai-Hara S."/>
            <person name="Minamisawa K."/>
        </authorList>
    </citation>
    <scope>NUCLEOTIDE SEQUENCE [LARGE SCALE GENOMIC DNA]</scope>
    <source>
        <strain evidence="7 8">323S2</strain>
        <plasmid evidence="8">pBb323S2c</plasmid>
    </source>
</reference>
<evidence type="ECO:0000313" key="8">
    <source>
        <dbReference type="Proteomes" id="UP000564836"/>
    </source>
</evidence>
<accession>A0A7Z0QNS6</accession>
<keyword evidence="5" id="KW-0408">Iron</keyword>
<dbReference type="AlphaFoldDB" id="A0A7Z0QNS6"/>
<dbReference type="PROSITE" id="PS51404">
    <property type="entry name" value="DYP_PEROXIDASE"/>
    <property type="match status" value="1"/>
</dbReference>
<dbReference type="EMBL" id="CP088279">
    <property type="protein sequence ID" value="UGX89819.1"/>
    <property type="molecule type" value="Genomic_DNA"/>
</dbReference>
<evidence type="ECO:0008006" key="9">
    <source>
        <dbReference type="Google" id="ProtNLM"/>
    </source>
</evidence>
<dbReference type="PANTHER" id="PTHR30521:SF5">
    <property type="entry name" value="BLR4509 PROTEIN"/>
    <property type="match status" value="1"/>
</dbReference>
<dbReference type="InterPro" id="IPR006314">
    <property type="entry name" value="Dyp_peroxidase"/>
</dbReference>
<dbReference type="GO" id="GO:0004601">
    <property type="term" value="F:peroxidase activity"/>
    <property type="evidence" value="ECO:0007669"/>
    <property type="project" value="UniProtKB-KW"/>
</dbReference>
<reference evidence="7 8" key="1">
    <citation type="journal article" date="2017" name="Syst. Appl. Microbiol.">
        <title>Soybeans inoculated with root zone soils of Canadian native legumes harbour diverse and novel Bradyrhizobium spp. that possess agricultural potential.</title>
        <authorList>
            <person name="Bromfield E.S.P."/>
            <person name="Cloutier S."/>
            <person name="Tambong J.T."/>
            <person name="Tran Thi T.V."/>
        </authorList>
    </citation>
    <scope>NUCLEOTIDE SEQUENCE [LARGE SCALE GENOMIC DNA]</scope>
    <source>
        <strain evidence="7 8">323S2</strain>
    </source>
</reference>
<dbReference type="EMBL" id="JACBFH010000005">
    <property type="protein sequence ID" value="NYY96974.1"/>
    <property type="molecule type" value="Genomic_DNA"/>
</dbReference>
<sequence length="461" mass="50914">MVDLGNVQALVARSSTKPLLAVLLFRFGDPAHARAFLKQLMPRAAAGMAPDVGGPTFHFMFSWNGIEALMSGRAGYDVAQGRREFDIFFVDPTQAPDGGIAPQLGFLGASAPRTWWDRRFTSSQVDLAIHIGFDSPEQKSDCLAEVRRSAASSGVEEFALDGWDDRALSGCRPADGRLHFGYRDGITSPNVDWQDTGAAGSVDFREIVVGYPTEDYPTAPLRPGIWQDFARDGSFVGLSWVYQDVAGFNQFLKDNAPLAPANVDPAFAEEWVAAKLMGRWRHGSPLSRFPDGPPPRPELDDGFGYGDDSAGIKCPLGAHIRIVNCRDQPMKFANRVRFPKGPPRVVRRGFSYGPHLEGTQDDEKDRGVIGLFYFARINEQFYTLLRWMQKTDFSDAYSTIPNGLNAQDALIGNREEVKADKTFHVPLAAKSALTLQLKNFVRYKGVVILFSPSIAALRLMM</sequence>
<dbReference type="GO" id="GO:0020037">
    <property type="term" value="F:heme binding"/>
    <property type="evidence" value="ECO:0007669"/>
    <property type="project" value="InterPro"/>
</dbReference>
<gene>
    <name evidence="7" type="ORF">G6321_00003270</name>
    <name evidence="6" type="ORF">G6321_54925</name>
</gene>
<reference evidence="6" key="2">
    <citation type="submission" date="2020-06" db="EMBL/GenBank/DDBJ databases">
        <title>Whole Genome Sequence of Bradyrhizobium sp. Strain 323S2.</title>
        <authorList>
            <person name="Bromfield E.S.P."/>
        </authorList>
    </citation>
    <scope>NUCLEOTIDE SEQUENCE [LARGE SCALE GENOMIC DNA]</scope>
    <source>
        <strain evidence="6">323S2</strain>
    </source>
</reference>
<keyword evidence="4" id="KW-0560">Oxidoreductase</keyword>
<evidence type="ECO:0000256" key="1">
    <source>
        <dbReference type="ARBA" id="ARBA00001970"/>
    </source>
</evidence>